<dbReference type="SUPFAM" id="SSF46689">
    <property type="entry name" value="Homeodomain-like"/>
    <property type="match status" value="1"/>
</dbReference>
<evidence type="ECO:0000259" key="2">
    <source>
        <dbReference type="Pfam" id="PF00440"/>
    </source>
</evidence>
<dbReference type="Gene3D" id="1.10.357.10">
    <property type="entry name" value="Tetracycline Repressor, domain 2"/>
    <property type="match status" value="1"/>
</dbReference>
<dbReference type="InterPro" id="IPR009057">
    <property type="entry name" value="Homeodomain-like_sf"/>
</dbReference>
<protein>
    <submittedName>
        <fullName evidence="3">TetR/AcrR family transcriptional regulator</fullName>
    </submittedName>
</protein>
<dbReference type="InterPro" id="IPR001647">
    <property type="entry name" value="HTH_TetR"/>
</dbReference>
<name>A0A8G2DY93_9SPHN</name>
<organism evidence="3 4">
    <name type="scientific">Sphingobium cupriresistens</name>
    <dbReference type="NCBI Taxonomy" id="1132417"/>
    <lineage>
        <taxon>Bacteria</taxon>
        <taxon>Pseudomonadati</taxon>
        <taxon>Pseudomonadota</taxon>
        <taxon>Alphaproteobacteria</taxon>
        <taxon>Sphingomonadales</taxon>
        <taxon>Sphingomonadaceae</taxon>
        <taxon>Sphingobium</taxon>
    </lineage>
</organism>
<dbReference type="GO" id="GO:0003677">
    <property type="term" value="F:DNA binding"/>
    <property type="evidence" value="ECO:0007669"/>
    <property type="project" value="UniProtKB-KW"/>
</dbReference>
<gene>
    <name evidence="3" type="ORF">EWH12_07785</name>
</gene>
<sequence length="280" mass="31272">MQHHVVPVPRHDVTDHGPVHCPTCPVIGGRGCALSSSPYFRLAWRGGLAMRFGMKARFADHGPVAQKLLLAVEEIIAERGIEGASIREILRVAKQGNNSAIYRHFGSKDRLIRAIYDIRQAEVDDCRMTRMQRLPKLPDDIRGLLELFLLPVLDAFAGRQRWIYSQFILHLILNDPFDEAFDTRHEEPAVRLVHQALRTRCADMSDQVFTMRLSVAVTNFLMGVSYGDRVANLTGGRYPQSDQYLEDLIATGCALLMQPPFDDNDGTAGSAANQGCPFQG</sequence>
<accession>A0A8G2DY93</accession>
<evidence type="ECO:0000313" key="3">
    <source>
        <dbReference type="EMBL" id="RYM11951.1"/>
    </source>
</evidence>
<keyword evidence="1" id="KW-0238">DNA-binding</keyword>
<reference evidence="3 4" key="1">
    <citation type="submission" date="2019-02" db="EMBL/GenBank/DDBJ databases">
        <authorList>
            <person name="Feng G."/>
        </authorList>
    </citation>
    <scope>NUCLEOTIDE SEQUENCE [LARGE SCALE GENOMIC DNA]</scope>
    <source>
        <strain evidence="3 4">CCTCC AB 2011146</strain>
    </source>
</reference>
<dbReference type="Pfam" id="PF00440">
    <property type="entry name" value="TetR_N"/>
    <property type="match status" value="1"/>
</dbReference>
<feature type="domain" description="HTH tetR-type" evidence="2">
    <location>
        <begin position="71"/>
        <end position="115"/>
    </location>
</feature>
<dbReference type="OrthoDB" id="2356263at2"/>
<proteinExistence type="predicted"/>
<dbReference type="EMBL" id="SEOO01000010">
    <property type="protein sequence ID" value="RYM11951.1"/>
    <property type="molecule type" value="Genomic_DNA"/>
</dbReference>
<evidence type="ECO:0000256" key="1">
    <source>
        <dbReference type="ARBA" id="ARBA00023125"/>
    </source>
</evidence>
<evidence type="ECO:0000313" key="4">
    <source>
        <dbReference type="Proteomes" id="UP000291572"/>
    </source>
</evidence>
<dbReference type="Proteomes" id="UP000291572">
    <property type="component" value="Unassembled WGS sequence"/>
</dbReference>
<dbReference type="AlphaFoldDB" id="A0A8G2DY93"/>
<comment type="caution">
    <text evidence="3">The sequence shown here is derived from an EMBL/GenBank/DDBJ whole genome shotgun (WGS) entry which is preliminary data.</text>
</comment>